<evidence type="ECO:0000313" key="1">
    <source>
        <dbReference type="EMBL" id="KOS48422.1"/>
    </source>
</evidence>
<reference evidence="1 2" key="1">
    <citation type="submission" date="2015-08" db="EMBL/GenBank/DDBJ databases">
        <title>Genome sequencing of Penicillium nordicum.</title>
        <authorList>
            <person name="Nguyen H.D."/>
            <person name="Seifert K.A."/>
        </authorList>
    </citation>
    <scope>NUCLEOTIDE SEQUENCE [LARGE SCALE GENOMIC DNA]</scope>
    <source>
        <strain evidence="1 2">DAOMC 185683</strain>
    </source>
</reference>
<accession>A0A0N0S023</accession>
<protein>
    <recommendedName>
        <fullName evidence="3">SnoaL-like domain-containing protein</fullName>
    </recommendedName>
</protein>
<proteinExistence type="predicted"/>
<dbReference type="Proteomes" id="UP000037696">
    <property type="component" value="Unassembled WGS sequence"/>
</dbReference>
<comment type="caution">
    <text evidence="1">The sequence shown here is derived from an EMBL/GenBank/DDBJ whole genome shotgun (WGS) entry which is preliminary data.</text>
</comment>
<evidence type="ECO:0008006" key="3">
    <source>
        <dbReference type="Google" id="ProtNLM"/>
    </source>
</evidence>
<dbReference type="EMBL" id="LHQQ01000005">
    <property type="protein sequence ID" value="KOS48422.1"/>
    <property type="molecule type" value="Genomic_DNA"/>
</dbReference>
<organism evidence="1 2">
    <name type="scientific">Penicillium nordicum</name>
    <dbReference type="NCBI Taxonomy" id="229535"/>
    <lineage>
        <taxon>Eukaryota</taxon>
        <taxon>Fungi</taxon>
        <taxon>Dikarya</taxon>
        <taxon>Ascomycota</taxon>
        <taxon>Pezizomycotina</taxon>
        <taxon>Eurotiomycetes</taxon>
        <taxon>Eurotiomycetidae</taxon>
        <taxon>Eurotiales</taxon>
        <taxon>Aspergillaceae</taxon>
        <taxon>Penicillium</taxon>
    </lineage>
</organism>
<dbReference type="AlphaFoldDB" id="A0A0N0S023"/>
<dbReference type="STRING" id="229535.A0A0N0S023"/>
<dbReference type="OrthoDB" id="4971611at2759"/>
<keyword evidence="2" id="KW-1185">Reference proteome</keyword>
<evidence type="ECO:0000313" key="2">
    <source>
        <dbReference type="Proteomes" id="UP000037696"/>
    </source>
</evidence>
<name>A0A0N0S023_9EURO</name>
<gene>
    <name evidence="1" type="ORF">ACN38_g560</name>
</gene>
<sequence>MPLPRLNSFLSGAEWAAKGPQTPAQRFYGAYATAIKESDLTNHEKHQFYAKDAVFHNQNGVDYYGAEIWPWIIKLFGQFARLEHDFIAIWELENDDGTVHLIAQVTRHIWAPGSDINASPTVSIPLSMICEIGSSTAHGETPEGLQFYHVWLYWDTYLLQPYFPKDSIVFSSVNVQKE</sequence>